<sequence length="167" mass="18770">MPTKKQPPSRQTLHALQAAQLEESIKKEERMLDMRQGKPSSAAVRTGNTRVLVVLPPKAAEVYAEKPIDASLGSKDTKALAEDMSRSLWSSLNPGYMQQEPGNLRSVASADYSWNEQEVDYIRRHDRVGDKFHRRWDQQSRYNEAAAKHRPVMQGSKQQAPGAVKAS</sequence>
<proteinExistence type="predicted"/>
<comment type="caution">
    <text evidence="2">The sequence shown here is derived from an EMBL/GenBank/DDBJ whole genome shotgun (WGS) entry which is preliminary data.</text>
</comment>
<name>A0ABP1GED9_9CHLO</name>
<evidence type="ECO:0000313" key="2">
    <source>
        <dbReference type="EMBL" id="CAL5228118.1"/>
    </source>
</evidence>
<reference evidence="2 3" key="1">
    <citation type="submission" date="2024-06" db="EMBL/GenBank/DDBJ databases">
        <authorList>
            <person name="Kraege A."/>
            <person name="Thomma B."/>
        </authorList>
    </citation>
    <scope>NUCLEOTIDE SEQUENCE [LARGE SCALE GENOMIC DNA]</scope>
</reference>
<evidence type="ECO:0000313" key="3">
    <source>
        <dbReference type="Proteomes" id="UP001497392"/>
    </source>
</evidence>
<keyword evidence="3" id="KW-1185">Reference proteome</keyword>
<protein>
    <submittedName>
        <fullName evidence="2">G11195 protein</fullName>
    </submittedName>
</protein>
<organism evidence="2 3">
    <name type="scientific">Coccomyxa viridis</name>
    <dbReference type="NCBI Taxonomy" id="1274662"/>
    <lineage>
        <taxon>Eukaryota</taxon>
        <taxon>Viridiplantae</taxon>
        <taxon>Chlorophyta</taxon>
        <taxon>core chlorophytes</taxon>
        <taxon>Trebouxiophyceae</taxon>
        <taxon>Trebouxiophyceae incertae sedis</taxon>
        <taxon>Coccomyxaceae</taxon>
        <taxon>Coccomyxa</taxon>
    </lineage>
</organism>
<dbReference type="EMBL" id="CAXHTA020000018">
    <property type="protein sequence ID" value="CAL5228118.1"/>
    <property type="molecule type" value="Genomic_DNA"/>
</dbReference>
<feature type="region of interest" description="Disordered" evidence="1">
    <location>
        <begin position="138"/>
        <end position="167"/>
    </location>
</feature>
<gene>
    <name evidence="2" type="primary">g11195</name>
    <name evidence="2" type="ORF">VP750_LOCUS10024</name>
</gene>
<accession>A0ABP1GED9</accession>
<dbReference type="Proteomes" id="UP001497392">
    <property type="component" value="Unassembled WGS sequence"/>
</dbReference>
<evidence type="ECO:0000256" key="1">
    <source>
        <dbReference type="SAM" id="MobiDB-lite"/>
    </source>
</evidence>